<evidence type="ECO:0000256" key="1">
    <source>
        <dbReference type="ARBA" id="ARBA00037964"/>
    </source>
</evidence>
<dbReference type="GeneID" id="20643461"/>
<proteinExistence type="inferred from homology"/>
<evidence type="ECO:0000313" key="2">
    <source>
        <dbReference type="EMBL" id="EGZ25805.1"/>
    </source>
</evidence>
<dbReference type="RefSeq" id="XP_009521093.1">
    <property type="nucleotide sequence ID" value="XM_009522798.1"/>
</dbReference>
<dbReference type="SMR" id="G4YZN7"/>
<dbReference type="EMBL" id="JH159152">
    <property type="protein sequence ID" value="EGZ25805.1"/>
    <property type="molecule type" value="Genomic_DNA"/>
</dbReference>
<reference evidence="2 3" key="1">
    <citation type="journal article" date="2006" name="Science">
        <title>Phytophthora genome sequences uncover evolutionary origins and mechanisms of pathogenesis.</title>
        <authorList>
            <person name="Tyler B.M."/>
            <person name="Tripathy S."/>
            <person name="Zhang X."/>
            <person name="Dehal P."/>
            <person name="Jiang R.H."/>
            <person name="Aerts A."/>
            <person name="Arredondo F.D."/>
            <person name="Baxter L."/>
            <person name="Bensasson D."/>
            <person name="Beynon J.L."/>
            <person name="Chapman J."/>
            <person name="Damasceno C.M."/>
            <person name="Dorrance A.E."/>
            <person name="Dou D."/>
            <person name="Dickerman A.W."/>
            <person name="Dubchak I.L."/>
            <person name="Garbelotto M."/>
            <person name="Gijzen M."/>
            <person name="Gordon S.G."/>
            <person name="Govers F."/>
            <person name="Grunwald N.J."/>
            <person name="Huang W."/>
            <person name="Ivors K.L."/>
            <person name="Jones R.W."/>
            <person name="Kamoun S."/>
            <person name="Krampis K."/>
            <person name="Lamour K.H."/>
            <person name="Lee M.K."/>
            <person name="McDonald W.H."/>
            <person name="Medina M."/>
            <person name="Meijer H.J."/>
            <person name="Nordberg E.K."/>
            <person name="Maclean D.J."/>
            <person name="Ospina-Giraldo M.D."/>
            <person name="Morris P.F."/>
            <person name="Phuntumart V."/>
            <person name="Putnam N.H."/>
            <person name="Rash S."/>
            <person name="Rose J.K."/>
            <person name="Sakihama Y."/>
            <person name="Salamov A.A."/>
            <person name="Savidor A."/>
            <person name="Scheuring C.F."/>
            <person name="Smith B.M."/>
            <person name="Sobral B.W."/>
            <person name="Terry A."/>
            <person name="Torto-Alalibo T.A."/>
            <person name="Win J."/>
            <person name="Xu Z."/>
            <person name="Zhang H."/>
            <person name="Grigoriev I.V."/>
            <person name="Rokhsar D.S."/>
            <person name="Boore J.L."/>
        </authorList>
    </citation>
    <scope>NUCLEOTIDE SEQUENCE [LARGE SCALE GENOMIC DNA]</scope>
    <source>
        <strain evidence="2 3">P6497</strain>
    </source>
</reference>
<dbReference type="InterPro" id="IPR052086">
    <property type="entry name" value="Mannan_Polymerase_Subunit"/>
</dbReference>
<keyword evidence="3" id="KW-1185">Reference proteome</keyword>
<evidence type="ECO:0000313" key="3">
    <source>
        <dbReference type="Proteomes" id="UP000002640"/>
    </source>
</evidence>
<dbReference type="InterPro" id="IPR029044">
    <property type="entry name" value="Nucleotide-diphossugar_trans"/>
</dbReference>
<dbReference type="Gene3D" id="3.90.550.10">
    <property type="entry name" value="Spore Coat Polysaccharide Biosynthesis Protein SpsA, Chain A"/>
    <property type="match status" value="2"/>
</dbReference>
<name>G4YZN7_PHYSP</name>
<accession>G4YZN7</accession>
<dbReference type="PANTHER" id="PTHR43083:SF6">
    <property type="entry name" value="MANNAN POLYMERASE COMPLEXES SUBUNIT MNN9"/>
    <property type="match status" value="1"/>
</dbReference>
<comment type="similarity">
    <text evidence="1">Belongs to the ANP1/MMN9/VAN1 family.</text>
</comment>
<dbReference type="InParanoid" id="G4YZN7"/>
<protein>
    <submittedName>
        <fullName evidence="2">Uncharacterized protein</fullName>
    </submittedName>
</protein>
<dbReference type="PANTHER" id="PTHR43083">
    <property type="entry name" value="MANNAN POLYMERASE II"/>
    <property type="match status" value="1"/>
</dbReference>
<dbReference type="KEGG" id="psoj:PHYSODRAFT_312101"/>
<dbReference type="AlphaFoldDB" id="G4YZN7"/>
<organism evidence="2 3">
    <name type="scientific">Phytophthora sojae (strain P6497)</name>
    <name type="common">Soybean stem and root rot agent</name>
    <name type="synonym">Phytophthora megasperma f. sp. glycines</name>
    <dbReference type="NCBI Taxonomy" id="1094619"/>
    <lineage>
        <taxon>Eukaryota</taxon>
        <taxon>Sar</taxon>
        <taxon>Stramenopiles</taxon>
        <taxon>Oomycota</taxon>
        <taxon>Peronosporomycetes</taxon>
        <taxon>Peronosporales</taxon>
        <taxon>Peronosporaceae</taxon>
        <taxon>Phytophthora</taxon>
    </lineage>
</organism>
<dbReference type="OMA" id="EYPTSIF"/>
<sequence length="333" mass="38178">MSLFQVQEEAILSVPVTSVLHPLTPEQPELNSDIVFSVKLSGEPFHEYEESFPQHGKSDPGKHYRVENTYLLSQPENRDNDTVLIICVFNDAKSWGKNRNLTDFLQLVKSFDYPKKKVSIALLTSSASEFDKAKQLFGFHIQHYLQLSVIFRNDFAVSGLTRSNRHDRALQGGRRRMLARYRNYALLSTMESWHQHVNMVNSGRDIVEPICLRKVNSKWYNYDANAWVGQRKVRSADQSESDFVPGPLNAKHMHNMPERSKPFAPLDSVGGTMLYVRAEVHRQGVVFPVHYVIGSEWGREGYDGIETEGLCYTAHFLSYKCWGMPKDVIQHAL</sequence>
<gene>
    <name evidence="2" type="ORF">PHYSODRAFT_312101</name>
</gene>
<dbReference type="Pfam" id="PF03452">
    <property type="entry name" value="Anp1"/>
    <property type="match status" value="1"/>
</dbReference>
<dbReference type="Proteomes" id="UP000002640">
    <property type="component" value="Unassembled WGS sequence"/>
</dbReference>